<evidence type="ECO:0000256" key="1">
    <source>
        <dbReference type="SAM" id="Coils"/>
    </source>
</evidence>
<protein>
    <submittedName>
        <fullName evidence="2">Uncharacterized protein</fullName>
    </submittedName>
</protein>
<evidence type="ECO:0000313" key="3">
    <source>
        <dbReference type="Proteomes" id="UP000284842"/>
    </source>
</evidence>
<keyword evidence="3" id="KW-1185">Reference proteome</keyword>
<reference evidence="2 3" key="1">
    <citation type="journal article" date="2018" name="Evol. Lett.">
        <title>Horizontal gene cluster transfer increased hallucinogenic mushroom diversity.</title>
        <authorList>
            <person name="Reynolds H.T."/>
            <person name="Vijayakumar V."/>
            <person name="Gluck-Thaler E."/>
            <person name="Korotkin H.B."/>
            <person name="Matheny P.B."/>
            <person name="Slot J.C."/>
        </authorList>
    </citation>
    <scope>NUCLEOTIDE SEQUENCE [LARGE SCALE GENOMIC DNA]</scope>
    <source>
        <strain evidence="2 3">2629</strain>
    </source>
</reference>
<organism evidence="2 3">
    <name type="scientific">Panaeolus cyanescens</name>
    <dbReference type="NCBI Taxonomy" id="181874"/>
    <lineage>
        <taxon>Eukaryota</taxon>
        <taxon>Fungi</taxon>
        <taxon>Dikarya</taxon>
        <taxon>Basidiomycota</taxon>
        <taxon>Agaricomycotina</taxon>
        <taxon>Agaricomycetes</taxon>
        <taxon>Agaricomycetidae</taxon>
        <taxon>Agaricales</taxon>
        <taxon>Agaricineae</taxon>
        <taxon>Galeropsidaceae</taxon>
        <taxon>Panaeolus</taxon>
    </lineage>
</organism>
<dbReference type="InParanoid" id="A0A409YXZ6"/>
<accession>A0A409YXZ6</accession>
<name>A0A409YXZ6_9AGAR</name>
<dbReference type="Proteomes" id="UP000284842">
    <property type="component" value="Unassembled WGS sequence"/>
</dbReference>
<dbReference type="InterPro" id="IPR036047">
    <property type="entry name" value="F-box-like_dom_sf"/>
</dbReference>
<comment type="caution">
    <text evidence="2">The sequence shown here is derived from an EMBL/GenBank/DDBJ whole genome shotgun (WGS) entry which is preliminary data.</text>
</comment>
<dbReference type="Gene3D" id="1.20.1280.50">
    <property type="match status" value="1"/>
</dbReference>
<gene>
    <name evidence="2" type="ORF">CVT24_005610</name>
</gene>
<proteinExistence type="predicted"/>
<sequence length="611" mass="68992">MTSPTVTTSQTPSANWRSSVISSASNATSSLRHEPRLVDWLRIPGLTLSEEDMLDVQSLIEEYEDQLSQLVSNPVKKPTGLRKVAKGVFVGRYRRWIVKLIPKGHSESNESDSTKESLQRSIDALRSLSAPIRRLPPELLSEIFTHCLPPNPFNKPSPLKAPLLLAQVCGFWRDVAIATPQLWASLAMTRVDKPPCHKSTMGVLRTWLTRSADRPLWVSFHADAFPYGALDEVLNDFHDHFEHIRLTMGYQSHPVIHQNKRFPLLKHFDIRTPYELPSAVEARFASALATATSLQSFTWINTTRIPSLRPPPFGVNWGTLTRLILHSPLDTRTILSILTEANLLQYLAVNNLMGGGYSPSMITLPHLTQIVIDTLSFADALLNSLTVPNLKDLLLNIRTWEHRSVISLLQRSQCPLESCNVYFADITETQMIEILKLAQHTLKEFTIQSEPDDPYARPFGDAIAEALTYPDEGDALCPNLDTIAIYDCISCSSDKLERMLLSRSEKVLRSNVERQKGLETDTINEQIGAIALSDRRPLRLLQTYDCPEIQTSLQTIRDSGLLVRLFSKENQSLMMSPEDEEKLNRLVAKEGLLVRLYEPTSGYFDVPEEFW</sequence>
<dbReference type="AlphaFoldDB" id="A0A409YXZ6"/>
<keyword evidence="1" id="KW-0175">Coiled coil</keyword>
<evidence type="ECO:0000313" key="2">
    <source>
        <dbReference type="EMBL" id="PPR07872.1"/>
    </source>
</evidence>
<dbReference type="SUPFAM" id="SSF81383">
    <property type="entry name" value="F-box domain"/>
    <property type="match status" value="1"/>
</dbReference>
<feature type="coiled-coil region" evidence="1">
    <location>
        <begin position="46"/>
        <end position="73"/>
    </location>
</feature>
<dbReference type="OrthoDB" id="3139399at2759"/>
<dbReference type="EMBL" id="NHTK01000317">
    <property type="protein sequence ID" value="PPR07872.1"/>
    <property type="molecule type" value="Genomic_DNA"/>
</dbReference>
<dbReference type="STRING" id="181874.A0A409YXZ6"/>